<protein>
    <submittedName>
        <fullName evidence="1">Uncharacterized protein</fullName>
    </submittedName>
</protein>
<reference evidence="1 2" key="1">
    <citation type="submission" date="2016-10" db="EMBL/GenBank/DDBJ databases">
        <authorList>
            <person name="de Groot N.N."/>
        </authorList>
    </citation>
    <scope>NUCLEOTIDE SEQUENCE [LARGE SCALE GENOMIC DNA]</scope>
    <source>
        <strain evidence="1 2">Nm9</strain>
    </source>
</reference>
<gene>
    <name evidence="1" type="ORF">SAMN05421510_103823</name>
</gene>
<dbReference type="EMBL" id="FOFX01000038">
    <property type="protein sequence ID" value="SEQ32658.1"/>
    <property type="molecule type" value="Genomic_DNA"/>
</dbReference>
<accession>A0A1H9F5V7</accession>
<dbReference type="Proteomes" id="UP000181998">
    <property type="component" value="Unassembled WGS sequence"/>
</dbReference>
<sequence length="84" mass="9797">MGTDGLLCLAAESRRGTREEERGMISFSSRRKAIERVGLPEVRQYRLARCDAEETDWRHELQSVRQIIPELRPLLMMRIIKEGV</sequence>
<evidence type="ECO:0000313" key="1">
    <source>
        <dbReference type="EMBL" id="SEQ32658.1"/>
    </source>
</evidence>
<evidence type="ECO:0000313" key="2">
    <source>
        <dbReference type="Proteomes" id="UP000181998"/>
    </source>
</evidence>
<proteinExistence type="predicted"/>
<name>A0A1H9F5V7_9PROT</name>
<dbReference type="AlphaFoldDB" id="A0A1H9F5V7"/>
<organism evidence="1 2">
    <name type="scientific">Nitrosomonas ureae</name>
    <dbReference type="NCBI Taxonomy" id="44577"/>
    <lineage>
        <taxon>Bacteria</taxon>
        <taxon>Pseudomonadati</taxon>
        <taxon>Pseudomonadota</taxon>
        <taxon>Betaproteobacteria</taxon>
        <taxon>Nitrosomonadales</taxon>
        <taxon>Nitrosomonadaceae</taxon>
        <taxon>Nitrosomonas</taxon>
    </lineage>
</organism>
<dbReference type="RefSeq" id="WP_218142482.1">
    <property type="nucleotide sequence ID" value="NZ_FOFX01000038.1"/>
</dbReference>